<sequence length="495" mass="51811">MTKGSMTSRNNLTPKPPINVQKNVGIKSSIKDTHGSQKTVRNLVILMEMDPGKLFIGGISWDTTEDRLREYFQTFGEVIEAVIMKDRTTGRARGFGFIVFSDPTISERVVKEKHVIDGRTVEAKKAVPRDDQQGLTRINNGSLQNSPGPTRTKKIFVGGLASTVTEIDFKNYFDQFGTTTDVVVMYDHNTQRPRGFGFITYESEESVEKVLLRTFHELNGKMVEVKRAVPKESSPGPNRSNLTGYNNNNKVSGYFNPSLVGGYGRFSPVTVGQTGYSRFGPDFDSVLGLNYGGNGNFSPNLGYGRAPSPVYNLTPNRFSGGSGGGGGGSGGDGSILNSMNHDMWGNGSEIYTNNSSNSNGFGGYGAIWGNPISGNGGNGGGSGFTGGGFSFSGGGNGVNAIGYGRNNGGGNSIVPASSYSDIGGGGGGGGGGGSGGVGGDSFYGDSTWRSSSPDLDVPGLFNYGFGSGGSDGLQKKSVGYVGYSVANRSNRGIAA</sequence>
<dbReference type="Proteomes" id="UP001055811">
    <property type="component" value="Linkage Group LG03"/>
</dbReference>
<comment type="caution">
    <text evidence="1">The sequence shown here is derived from an EMBL/GenBank/DDBJ whole genome shotgun (WGS) entry which is preliminary data.</text>
</comment>
<reference evidence="2" key="1">
    <citation type="journal article" date="2022" name="Mol. Ecol. Resour.">
        <title>The genomes of chicory, endive, great burdock and yacon provide insights into Asteraceae palaeo-polyploidization history and plant inulin production.</title>
        <authorList>
            <person name="Fan W."/>
            <person name="Wang S."/>
            <person name="Wang H."/>
            <person name="Wang A."/>
            <person name="Jiang F."/>
            <person name="Liu H."/>
            <person name="Zhao H."/>
            <person name="Xu D."/>
            <person name="Zhang Y."/>
        </authorList>
    </citation>
    <scope>NUCLEOTIDE SEQUENCE [LARGE SCALE GENOMIC DNA]</scope>
    <source>
        <strain evidence="2">cv. Punajuju</strain>
    </source>
</reference>
<keyword evidence="2" id="KW-1185">Reference proteome</keyword>
<evidence type="ECO:0000313" key="1">
    <source>
        <dbReference type="EMBL" id="KAI3765346.1"/>
    </source>
</evidence>
<name>A0ACB9F332_CICIN</name>
<gene>
    <name evidence="1" type="ORF">L2E82_15377</name>
</gene>
<dbReference type="EMBL" id="CM042011">
    <property type="protein sequence ID" value="KAI3765346.1"/>
    <property type="molecule type" value="Genomic_DNA"/>
</dbReference>
<evidence type="ECO:0000313" key="2">
    <source>
        <dbReference type="Proteomes" id="UP001055811"/>
    </source>
</evidence>
<organism evidence="1 2">
    <name type="scientific">Cichorium intybus</name>
    <name type="common">Chicory</name>
    <dbReference type="NCBI Taxonomy" id="13427"/>
    <lineage>
        <taxon>Eukaryota</taxon>
        <taxon>Viridiplantae</taxon>
        <taxon>Streptophyta</taxon>
        <taxon>Embryophyta</taxon>
        <taxon>Tracheophyta</taxon>
        <taxon>Spermatophyta</taxon>
        <taxon>Magnoliopsida</taxon>
        <taxon>eudicotyledons</taxon>
        <taxon>Gunneridae</taxon>
        <taxon>Pentapetalae</taxon>
        <taxon>asterids</taxon>
        <taxon>campanulids</taxon>
        <taxon>Asterales</taxon>
        <taxon>Asteraceae</taxon>
        <taxon>Cichorioideae</taxon>
        <taxon>Cichorieae</taxon>
        <taxon>Cichoriinae</taxon>
        <taxon>Cichorium</taxon>
    </lineage>
</organism>
<proteinExistence type="predicted"/>
<accession>A0ACB9F332</accession>
<protein>
    <submittedName>
        <fullName evidence="1">Uncharacterized protein</fullName>
    </submittedName>
</protein>
<reference evidence="1 2" key="2">
    <citation type="journal article" date="2022" name="Mol. Ecol. Resour.">
        <title>The genomes of chicory, endive, great burdock and yacon provide insights into Asteraceae paleo-polyploidization history and plant inulin production.</title>
        <authorList>
            <person name="Fan W."/>
            <person name="Wang S."/>
            <person name="Wang H."/>
            <person name="Wang A."/>
            <person name="Jiang F."/>
            <person name="Liu H."/>
            <person name="Zhao H."/>
            <person name="Xu D."/>
            <person name="Zhang Y."/>
        </authorList>
    </citation>
    <scope>NUCLEOTIDE SEQUENCE [LARGE SCALE GENOMIC DNA]</scope>
    <source>
        <strain evidence="2">cv. Punajuju</strain>
        <tissue evidence="1">Leaves</tissue>
    </source>
</reference>